<dbReference type="OrthoDB" id="5392263at2759"/>
<reference evidence="3" key="1">
    <citation type="submission" date="2021-03" db="EMBL/GenBank/DDBJ databases">
        <title>Comparative genomics and phylogenomic investigation of the class Geoglossomycetes provide insights into ecological specialization and systematics.</title>
        <authorList>
            <person name="Melie T."/>
            <person name="Pirro S."/>
            <person name="Miller A.N."/>
            <person name="Quandt A."/>
        </authorList>
    </citation>
    <scope>NUCLEOTIDE SEQUENCE</scope>
    <source>
        <strain evidence="3">GBOQ0MN5Z8</strain>
    </source>
</reference>
<feature type="transmembrane region" description="Helical" evidence="1">
    <location>
        <begin position="335"/>
        <end position="357"/>
    </location>
</feature>
<evidence type="ECO:0000256" key="2">
    <source>
        <dbReference type="SAM" id="SignalP"/>
    </source>
</evidence>
<feature type="transmembrane region" description="Helical" evidence="1">
    <location>
        <begin position="609"/>
        <end position="631"/>
    </location>
</feature>
<dbReference type="EMBL" id="JAGHQL010000075">
    <property type="protein sequence ID" value="KAH0541551.1"/>
    <property type="molecule type" value="Genomic_DNA"/>
</dbReference>
<comment type="caution">
    <text evidence="3">The sequence shown here is derived from an EMBL/GenBank/DDBJ whole genome shotgun (WGS) entry which is preliminary data.</text>
</comment>
<feature type="signal peptide" evidence="2">
    <location>
        <begin position="1"/>
        <end position="29"/>
    </location>
</feature>
<feature type="chain" id="PRO_5040208530" evidence="2">
    <location>
        <begin position="30"/>
        <end position="653"/>
    </location>
</feature>
<organism evidence="3 4">
    <name type="scientific">Glutinoglossum americanum</name>
    <dbReference type="NCBI Taxonomy" id="1670608"/>
    <lineage>
        <taxon>Eukaryota</taxon>
        <taxon>Fungi</taxon>
        <taxon>Dikarya</taxon>
        <taxon>Ascomycota</taxon>
        <taxon>Pezizomycotina</taxon>
        <taxon>Geoglossomycetes</taxon>
        <taxon>Geoglossales</taxon>
        <taxon>Geoglossaceae</taxon>
        <taxon>Glutinoglossum</taxon>
    </lineage>
</organism>
<evidence type="ECO:0000313" key="3">
    <source>
        <dbReference type="EMBL" id="KAH0541551.1"/>
    </source>
</evidence>
<keyword evidence="1" id="KW-0812">Transmembrane</keyword>
<keyword evidence="1" id="KW-0472">Membrane</keyword>
<evidence type="ECO:0000313" key="4">
    <source>
        <dbReference type="Proteomes" id="UP000698800"/>
    </source>
</evidence>
<dbReference type="Proteomes" id="UP000698800">
    <property type="component" value="Unassembled WGS sequence"/>
</dbReference>
<proteinExistence type="predicted"/>
<feature type="transmembrane region" description="Helical" evidence="1">
    <location>
        <begin position="188"/>
        <end position="205"/>
    </location>
</feature>
<name>A0A9P8L4B4_9PEZI</name>
<protein>
    <submittedName>
        <fullName evidence="3">Uncharacterized protein</fullName>
    </submittedName>
</protein>
<gene>
    <name evidence="3" type="ORF">FGG08_003963</name>
</gene>
<accession>A0A9P8L4B4</accession>
<keyword evidence="4" id="KW-1185">Reference proteome</keyword>
<dbReference type="AlphaFoldDB" id="A0A9P8L4B4"/>
<sequence>MRSAVMPSLKSPFHLAALLLAFLPTLISAANGQTNYTLVSDAFSQLANLKLDPPSKLKPRYGGRDPEHCCLLAVNSSLEVVNGSLEQSPNSFIQGSLDQLIAANQSGQFPCGASYNGDRSGTIEVVVPYTWCNAKCSGWQKSHSSKLNQWVGPFVGFIIPAVVFCLAIPRRRKLRINSWLFHAPMDRLSNLFKVPFIATTAAILVTIDTVVWLSICFALAGPMLLSGIYEAFIDSRILSYLYEKCENGNLTVDMRARILYLVLAGNLDLETVPQGETPDSAAWNHVQGLTNGLQIYPDTRQHPLNGEKAFNITVNQQDLIETTKTRLRTMLACQYSFGSTVGAPVVFFAGAFIYTLVDTLSHLGDNDTSHALAFGMWWMVIPHISIVSGFLLAGNNPNTLEGVVGRRGGPREQALFGIFELVYESRYRPAWMWFRGRSKRDWTERVLSTYIQAPMGGNDPDMELFKKRTKFTMSDWATVGSIVYALILIPDLLAFLTSYNTPRIGLGCRSLTFLVYAICQLWLMLLWIWKFNSRSKKPSWRYLWNALTILGGLGAVFTAIGGTMMQIMGVYRNCYCDLPIQYWGNERDPGAWVTLSTNTKLDIEKAATYWKGSGGGAIAFLGLICYSGWWYQRRLKGVFGDMVGKIDVNARLS</sequence>
<keyword evidence="1" id="KW-1133">Transmembrane helix</keyword>
<evidence type="ECO:0000256" key="1">
    <source>
        <dbReference type="SAM" id="Phobius"/>
    </source>
</evidence>
<feature type="transmembrane region" description="Helical" evidence="1">
    <location>
        <begin position="542"/>
        <end position="562"/>
    </location>
</feature>
<feature type="transmembrane region" description="Helical" evidence="1">
    <location>
        <begin position="511"/>
        <end position="530"/>
    </location>
</feature>
<keyword evidence="2" id="KW-0732">Signal</keyword>
<feature type="transmembrane region" description="Helical" evidence="1">
    <location>
        <begin position="476"/>
        <end position="499"/>
    </location>
</feature>
<feature type="transmembrane region" description="Helical" evidence="1">
    <location>
        <begin position="369"/>
        <end position="393"/>
    </location>
</feature>
<feature type="transmembrane region" description="Helical" evidence="1">
    <location>
        <begin position="150"/>
        <end position="168"/>
    </location>
</feature>
<feature type="transmembrane region" description="Helical" evidence="1">
    <location>
        <begin position="211"/>
        <end position="232"/>
    </location>
</feature>